<keyword evidence="6" id="KW-0862">Zinc</keyword>
<organism evidence="10 11">
    <name type="scientific">Psychrobacter urativorans</name>
    <dbReference type="NCBI Taxonomy" id="45610"/>
    <lineage>
        <taxon>Bacteria</taxon>
        <taxon>Pseudomonadati</taxon>
        <taxon>Pseudomonadota</taxon>
        <taxon>Gammaproteobacteria</taxon>
        <taxon>Moraxellales</taxon>
        <taxon>Moraxellaceae</taxon>
        <taxon>Psychrobacter</taxon>
    </lineage>
</organism>
<dbReference type="InterPro" id="IPR011324">
    <property type="entry name" value="Cytotoxic_necrot_fac-like_cat"/>
</dbReference>
<accession>A0A0M4TDM3</accession>
<dbReference type="PANTHER" id="PTHR30616:SF2">
    <property type="entry name" value="PURINE NUCLEOSIDE PHOSPHORYLASE LACC1"/>
    <property type="match status" value="1"/>
</dbReference>
<dbReference type="InterPro" id="IPR038371">
    <property type="entry name" value="Cu_polyphenol_OxRdtase_sf"/>
</dbReference>
<gene>
    <name evidence="10" type="ORF">AOC03_01965</name>
</gene>
<keyword evidence="5" id="KW-0378">Hydrolase</keyword>
<evidence type="ECO:0000256" key="9">
    <source>
        <dbReference type="ARBA" id="ARBA00049893"/>
    </source>
</evidence>
<evidence type="ECO:0000313" key="10">
    <source>
        <dbReference type="EMBL" id="ALF58966.1"/>
    </source>
</evidence>
<dbReference type="GO" id="GO:0016787">
    <property type="term" value="F:hydrolase activity"/>
    <property type="evidence" value="ECO:0007669"/>
    <property type="project" value="UniProtKB-KW"/>
</dbReference>
<keyword evidence="11" id="KW-1185">Reference proteome</keyword>
<dbReference type="STRING" id="45610.AOC03_01965"/>
<evidence type="ECO:0000256" key="7">
    <source>
        <dbReference type="ARBA" id="ARBA00047989"/>
    </source>
</evidence>
<dbReference type="AlphaFoldDB" id="A0A0M4TDM3"/>
<comment type="catalytic activity">
    <reaction evidence="1">
        <text>inosine + phosphate = alpha-D-ribose 1-phosphate + hypoxanthine</text>
        <dbReference type="Rhea" id="RHEA:27646"/>
        <dbReference type="ChEBI" id="CHEBI:17368"/>
        <dbReference type="ChEBI" id="CHEBI:17596"/>
        <dbReference type="ChEBI" id="CHEBI:43474"/>
        <dbReference type="ChEBI" id="CHEBI:57720"/>
        <dbReference type="EC" id="2.4.2.1"/>
    </reaction>
    <physiologicalReaction direction="left-to-right" evidence="1">
        <dbReference type="Rhea" id="RHEA:27647"/>
    </physiologicalReaction>
</comment>
<dbReference type="Proteomes" id="UP000059847">
    <property type="component" value="Chromosome"/>
</dbReference>
<evidence type="ECO:0000256" key="1">
    <source>
        <dbReference type="ARBA" id="ARBA00000553"/>
    </source>
</evidence>
<evidence type="ECO:0000256" key="4">
    <source>
        <dbReference type="ARBA" id="ARBA00022723"/>
    </source>
</evidence>
<dbReference type="CDD" id="cd16833">
    <property type="entry name" value="YfiH"/>
    <property type="match status" value="1"/>
</dbReference>
<dbReference type="SUPFAM" id="SSF64438">
    <property type="entry name" value="CNF1/YfiH-like putative cysteine hydrolases"/>
    <property type="match status" value="1"/>
</dbReference>
<evidence type="ECO:0000313" key="11">
    <source>
        <dbReference type="Proteomes" id="UP000059847"/>
    </source>
</evidence>
<reference evidence="10 11" key="1">
    <citation type="submission" date="2015-09" db="EMBL/GenBank/DDBJ databases">
        <title>Complete genome of Psychrobacter urativorans R10.10B.</title>
        <authorList>
            <person name="See-Too W.S."/>
            <person name="Chan K.G."/>
        </authorList>
    </citation>
    <scope>NUCLEOTIDE SEQUENCE [LARGE SCALE GENOMIC DNA]</scope>
    <source>
        <strain evidence="10 11">R10.10B</strain>
    </source>
</reference>
<proteinExistence type="inferred from homology"/>
<keyword evidence="4" id="KW-0479">Metal-binding</keyword>
<dbReference type="GO" id="GO:0017061">
    <property type="term" value="F:S-methyl-5-thioadenosine phosphorylase activity"/>
    <property type="evidence" value="ECO:0007669"/>
    <property type="project" value="UniProtKB-EC"/>
</dbReference>
<dbReference type="InterPro" id="IPR003730">
    <property type="entry name" value="Cu_polyphenol_OxRdtase"/>
</dbReference>
<dbReference type="GO" id="GO:0005507">
    <property type="term" value="F:copper ion binding"/>
    <property type="evidence" value="ECO:0007669"/>
    <property type="project" value="TreeGrafter"/>
</dbReference>
<sequence length="332" mass="36231">MTNTFPMTMLAQLGEVTVFQTSAVAHTVTERSDVAMATTEATTEIQKMCQTGQASYGELNLGLHVNDNPSKVLDNRMRLLATINEQLAIQHHLSINSLHWVNQVHGKQIHDIDADKLTMRPMDADAIVSQQDKVGLAIMTADCVPIVLYQPTSGQVAAIHAGWQGLACGVIKATAERFTETGQIVAWIGVCISQAQYEVGSQVCDKLLAGCIENKLLPAAHIQNFAALFSISADKNMKAESLDKSIDKPVSENIDNIKTIVGEHKIKLNLPKLAHEQLLAAGITVCNDAAIDCSYADPHYYSYRRQTHLQQPATGRMALVIVRSAPMPELNH</sequence>
<evidence type="ECO:0000256" key="6">
    <source>
        <dbReference type="ARBA" id="ARBA00022833"/>
    </source>
</evidence>
<comment type="similarity">
    <text evidence="2">Belongs to the purine nucleoside phosphorylase YfiH/LACC1 family.</text>
</comment>
<protein>
    <submittedName>
        <fullName evidence="10">Multicopper polyphenol oxidase</fullName>
    </submittedName>
</protein>
<dbReference type="EMBL" id="CP012678">
    <property type="protein sequence ID" value="ALF58966.1"/>
    <property type="molecule type" value="Genomic_DNA"/>
</dbReference>
<dbReference type="OrthoDB" id="4279at2"/>
<dbReference type="PANTHER" id="PTHR30616">
    <property type="entry name" value="UNCHARACTERIZED PROTEIN YFIH"/>
    <property type="match status" value="1"/>
</dbReference>
<dbReference type="Gene3D" id="3.60.140.10">
    <property type="entry name" value="CNF1/YfiH-like putative cysteine hydrolases"/>
    <property type="match status" value="1"/>
</dbReference>
<evidence type="ECO:0000256" key="8">
    <source>
        <dbReference type="ARBA" id="ARBA00048968"/>
    </source>
</evidence>
<dbReference type="KEGG" id="pur:AOC03_01965"/>
<evidence type="ECO:0000256" key="5">
    <source>
        <dbReference type="ARBA" id="ARBA00022801"/>
    </source>
</evidence>
<dbReference type="Pfam" id="PF02578">
    <property type="entry name" value="Cu-oxidase_4"/>
    <property type="match status" value="1"/>
</dbReference>
<dbReference type="RefSeq" id="WP_062533362.1">
    <property type="nucleotide sequence ID" value="NZ_CP012678.1"/>
</dbReference>
<keyword evidence="3" id="KW-0808">Transferase</keyword>
<comment type="catalytic activity">
    <reaction evidence="7">
        <text>adenosine + H2O + H(+) = inosine + NH4(+)</text>
        <dbReference type="Rhea" id="RHEA:24408"/>
        <dbReference type="ChEBI" id="CHEBI:15377"/>
        <dbReference type="ChEBI" id="CHEBI:15378"/>
        <dbReference type="ChEBI" id="CHEBI:16335"/>
        <dbReference type="ChEBI" id="CHEBI:17596"/>
        <dbReference type="ChEBI" id="CHEBI:28938"/>
        <dbReference type="EC" id="3.5.4.4"/>
    </reaction>
    <physiologicalReaction direction="left-to-right" evidence="7">
        <dbReference type="Rhea" id="RHEA:24409"/>
    </physiologicalReaction>
</comment>
<evidence type="ECO:0000256" key="2">
    <source>
        <dbReference type="ARBA" id="ARBA00007353"/>
    </source>
</evidence>
<evidence type="ECO:0000256" key="3">
    <source>
        <dbReference type="ARBA" id="ARBA00022679"/>
    </source>
</evidence>
<name>A0A0M4TDM3_9GAMM</name>
<comment type="catalytic activity">
    <reaction evidence="9">
        <text>S-methyl-5'-thioadenosine + phosphate = 5-(methylsulfanyl)-alpha-D-ribose 1-phosphate + adenine</text>
        <dbReference type="Rhea" id="RHEA:11852"/>
        <dbReference type="ChEBI" id="CHEBI:16708"/>
        <dbReference type="ChEBI" id="CHEBI:17509"/>
        <dbReference type="ChEBI" id="CHEBI:43474"/>
        <dbReference type="ChEBI" id="CHEBI:58533"/>
        <dbReference type="EC" id="2.4.2.28"/>
    </reaction>
    <physiologicalReaction direction="left-to-right" evidence="9">
        <dbReference type="Rhea" id="RHEA:11853"/>
    </physiologicalReaction>
</comment>
<comment type="catalytic activity">
    <reaction evidence="8">
        <text>adenosine + phosphate = alpha-D-ribose 1-phosphate + adenine</text>
        <dbReference type="Rhea" id="RHEA:27642"/>
        <dbReference type="ChEBI" id="CHEBI:16335"/>
        <dbReference type="ChEBI" id="CHEBI:16708"/>
        <dbReference type="ChEBI" id="CHEBI:43474"/>
        <dbReference type="ChEBI" id="CHEBI:57720"/>
        <dbReference type="EC" id="2.4.2.1"/>
    </reaction>
    <physiologicalReaction direction="left-to-right" evidence="8">
        <dbReference type="Rhea" id="RHEA:27643"/>
    </physiologicalReaction>
</comment>